<accession>K1PQ01</accession>
<dbReference type="AlphaFoldDB" id="K1PQ01"/>
<sequence length="371" mass="41517">MLLHENKVLHRDCKIKDMTGKPMRAMDVFALCIKYLKDTMIEAMKQKITFDIEDTNIDFVITVPAIWGDAAKLFMREAAINAGIKSDQLTLALEPEAASIYCQYLYMERKDEGNTDEFQKLVEGKAKYMVADLGGGTVDITVHKKADDGTLEELIPASGGPSGGTSVDKEYEKFLEKIGGEECTVIQKALREKFKSHRFIIPMEPGLAVLKGAVYFGHLPNAISRRVARFTYGVQICPKFKPGEHPENKKITVGDVARCKDVLHPFVKRGEQIKPGFEISTVCHSLKPQQGKIECGIYISDGENPKFVDEKGCRLLGKLTVTIPQGVYNAEIEEVIVFGETEITFRARQLESGKLFEAVFDMLDERFLPNP</sequence>
<dbReference type="InParanoid" id="K1PQ01"/>
<dbReference type="GO" id="GO:0140662">
    <property type="term" value="F:ATP-dependent protein folding chaperone"/>
    <property type="evidence" value="ECO:0007669"/>
    <property type="project" value="InterPro"/>
</dbReference>
<evidence type="ECO:0000256" key="1">
    <source>
        <dbReference type="ARBA" id="ARBA00007381"/>
    </source>
</evidence>
<dbReference type="InterPro" id="IPR043129">
    <property type="entry name" value="ATPase_NBD"/>
</dbReference>
<organism evidence="4">
    <name type="scientific">Magallana gigas</name>
    <name type="common">Pacific oyster</name>
    <name type="synonym">Crassostrea gigas</name>
    <dbReference type="NCBI Taxonomy" id="29159"/>
    <lineage>
        <taxon>Eukaryota</taxon>
        <taxon>Metazoa</taxon>
        <taxon>Spiralia</taxon>
        <taxon>Lophotrochozoa</taxon>
        <taxon>Mollusca</taxon>
        <taxon>Bivalvia</taxon>
        <taxon>Autobranchia</taxon>
        <taxon>Pteriomorphia</taxon>
        <taxon>Ostreida</taxon>
        <taxon>Ostreoidea</taxon>
        <taxon>Ostreidae</taxon>
        <taxon>Magallana</taxon>
    </lineage>
</organism>
<keyword evidence="4" id="KW-0346">Stress response</keyword>
<dbReference type="GO" id="GO:0005524">
    <property type="term" value="F:ATP binding"/>
    <property type="evidence" value="ECO:0007669"/>
    <property type="project" value="UniProtKB-KW"/>
</dbReference>
<dbReference type="InterPro" id="IPR013126">
    <property type="entry name" value="Hsp_70_fam"/>
</dbReference>
<dbReference type="EMBL" id="JH817261">
    <property type="protein sequence ID" value="EKC23698.1"/>
    <property type="molecule type" value="Genomic_DNA"/>
</dbReference>
<reference evidence="4" key="1">
    <citation type="journal article" date="2012" name="Nature">
        <title>The oyster genome reveals stress adaptation and complexity of shell formation.</title>
        <authorList>
            <person name="Zhang G."/>
            <person name="Fang X."/>
            <person name="Guo X."/>
            <person name="Li L."/>
            <person name="Luo R."/>
            <person name="Xu F."/>
            <person name="Yang P."/>
            <person name="Zhang L."/>
            <person name="Wang X."/>
            <person name="Qi H."/>
            <person name="Xiong Z."/>
            <person name="Que H."/>
            <person name="Xie Y."/>
            <person name="Holland P.W."/>
            <person name="Paps J."/>
            <person name="Zhu Y."/>
            <person name="Wu F."/>
            <person name="Chen Y."/>
            <person name="Wang J."/>
            <person name="Peng C."/>
            <person name="Meng J."/>
            <person name="Yang L."/>
            <person name="Liu J."/>
            <person name="Wen B."/>
            <person name="Zhang N."/>
            <person name="Huang Z."/>
            <person name="Zhu Q."/>
            <person name="Feng Y."/>
            <person name="Mount A."/>
            <person name="Hedgecock D."/>
            <person name="Xu Z."/>
            <person name="Liu Y."/>
            <person name="Domazet-Loso T."/>
            <person name="Du Y."/>
            <person name="Sun X."/>
            <person name="Zhang S."/>
            <person name="Liu B."/>
            <person name="Cheng P."/>
            <person name="Jiang X."/>
            <person name="Li J."/>
            <person name="Fan D."/>
            <person name="Wang W."/>
            <person name="Fu W."/>
            <person name="Wang T."/>
            <person name="Wang B."/>
            <person name="Zhang J."/>
            <person name="Peng Z."/>
            <person name="Li Y."/>
            <person name="Li N."/>
            <person name="Wang J."/>
            <person name="Chen M."/>
            <person name="He Y."/>
            <person name="Tan F."/>
            <person name="Song X."/>
            <person name="Zheng Q."/>
            <person name="Huang R."/>
            <person name="Yang H."/>
            <person name="Du X."/>
            <person name="Chen L."/>
            <person name="Yang M."/>
            <person name="Gaffney P.M."/>
            <person name="Wang S."/>
            <person name="Luo L."/>
            <person name="She Z."/>
            <person name="Ming Y."/>
            <person name="Huang W."/>
            <person name="Zhang S."/>
            <person name="Huang B."/>
            <person name="Zhang Y."/>
            <person name="Qu T."/>
            <person name="Ni P."/>
            <person name="Miao G."/>
            <person name="Wang J."/>
            <person name="Wang Q."/>
            <person name="Steinberg C.E."/>
            <person name="Wang H."/>
            <person name="Li N."/>
            <person name="Qian L."/>
            <person name="Zhang G."/>
            <person name="Li Y."/>
            <person name="Yang H."/>
            <person name="Liu X."/>
            <person name="Wang J."/>
            <person name="Yin Y."/>
            <person name="Wang J."/>
        </authorList>
    </citation>
    <scope>NUCLEOTIDE SEQUENCE [LARGE SCALE GENOMIC DNA]</scope>
    <source>
        <strain evidence="4">05x7-T-G4-1.051#20</strain>
    </source>
</reference>
<dbReference type="HOGENOM" id="CLU_009958_5_0_1"/>
<dbReference type="Pfam" id="PF00012">
    <property type="entry name" value="HSP70"/>
    <property type="match status" value="1"/>
</dbReference>
<gene>
    <name evidence="4" type="ORF">CGI_10004430</name>
</gene>
<dbReference type="Gene3D" id="3.30.420.40">
    <property type="match status" value="1"/>
</dbReference>
<comment type="similarity">
    <text evidence="1">Belongs to the heat shock protein 70 family.</text>
</comment>
<evidence type="ECO:0000256" key="2">
    <source>
        <dbReference type="ARBA" id="ARBA00022741"/>
    </source>
</evidence>
<dbReference type="PANTHER" id="PTHR14187">
    <property type="entry name" value="ALPHA KINASE/ELONGATION FACTOR 2 KINASE"/>
    <property type="match status" value="1"/>
</dbReference>
<evidence type="ECO:0000313" key="4">
    <source>
        <dbReference type="EMBL" id="EKC23698.1"/>
    </source>
</evidence>
<protein>
    <submittedName>
        <fullName evidence="4">Heat shock 70 kDa protein 12A</fullName>
    </submittedName>
</protein>
<keyword evidence="2" id="KW-0547">Nucleotide-binding</keyword>
<dbReference type="SUPFAM" id="SSF53067">
    <property type="entry name" value="Actin-like ATPase domain"/>
    <property type="match status" value="2"/>
</dbReference>
<dbReference type="PANTHER" id="PTHR14187:SF5">
    <property type="entry name" value="HEAT SHOCK 70 KDA PROTEIN 12A"/>
    <property type="match status" value="1"/>
</dbReference>
<name>K1PQ01_MAGGI</name>
<proteinExistence type="inferred from homology"/>
<evidence type="ECO:0000256" key="3">
    <source>
        <dbReference type="ARBA" id="ARBA00022840"/>
    </source>
</evidence>
<keyword evidence="3" id="KW-0067">ATP-binding</keyword>